<accession>A0A845REM7</accession>
<evidence type="ECO:0000256" key="2">
    <source>
        <dbReference type="ARBA" id="ARBA00022525"/>
    </source>
</evidence>
<keyword evidence="6" id="KW-0812">Transmembrane</keyword>
<dbReference type="InterPro" id="IPR019931">
    <property type="entry name" value="LPXTG_anchor"/>
</dbReference>
<dbReference type="RefSeq" id="WP_160208926.1">
    <property type="nucleotide sequence ID" value="NZ_QXWZ01000004.1"/>
</dbReference>
<feature type="domain" description="Gram-positive cocci surface proteins LPxTG" evidence="8">
    <location>
        <begin position="385"/>
        <end position="417"/>
    </location>
</feature>
<dbReference type="EMBL" id="QXWZ01000004">
    <property type="protein sequence ID" value="NBI78039.1"/>
    <property type="molecule type" value="Genomic_DNA"/>
</dbReference>
<proteinExistence type="predicted"/>
<feature type="signal peptide" evidence="7">
    <location>
        <begin position="1"/>
        <end position="26"/>
    </location>
</feature>
<reference evidence="9 10" key="1">
    <citation type="submission" date="2018-08" db="EMBL/GenBank/DDBJ databases">
        <title>Murine metabolic-syndrome-specific gut microbial biobank.</title>
        <authorList>
            <person name="Liu C."/>
        </authorList>
    </citation>
    <scope>NUCLEOTIDE SEQUENCE [LARGE SCALE GENOMIC DNA]</scope>
    <source>
        <strain evidence="9 10">X69</strain>
    </source>
</reference>
<organism evidence="9 10">
    <name type="scientific">Anaerotruncus colihominis</name>
    <dbReference type="NCBI Taxonomy" id="169435"/>
    <lineage>
        <taxon>Bacteria</taxon>
        <taxon>Bacillati</taxon>
        <taxon>Bacillota</taxon>
        <taxon>Clostridia</taxon>
        <taxon>Eubacteriales</taxon>
        <taxon>Oscillospiraceae</taxon>
        <taxon>Anaerotruncus</taxon>
    </lineage>
</organism>
<evidence type="ECO:0000256" key="5">
    <source>
        <dbReference type="SAM" id="MobiDB-lite"/>
    </source>
</evidence>
<keyword evidence="4" id="KW-0572">Peptidoglycan-anchor</keyword>
<evidence type="ECO:0000256" key="3">
    <source>
        <dbReference type="ARBA" id="ARBA00022729"/>
    </source>
</evidence>
<keyword evidence="1" id="KW-0134">Cell wall</keyword>
<evidence type="ECO:0000259" key="8">
    <source>
        <dbReference type="PROSITE" id="PS50847"/>
    </source>
</evidence>
<keyword evidence="3 7" id="KW-0732">Signal</keyword>
<evidence type="ECO:0000313" key="9">
    <source>
        <dbReference type="EMBL" id="NBI78039.1"/>
    </source>
</evidence>
<evidence type="ECO:0000256" key="7">
    <source>
        <dbReference type="SAM" id="SignalP"/>
    </source>
</evidence>
<feature type="compositionally biased region" description="Polar residues" evidence="5">
    <location>
        <begin position="370"/>
        <end position="388"/>
    </location>
</feature>
<protein>
    <submittedName>
        <fullName evidence="9">LPXTG cell wall anchor domain-containing protein</fullName>
    </submittedName>
</protein>
<evidence type="ECO:0000313" key="10">
    <source>
        <dbReference type="Proteomes" id="UP000446348"/>
    </source>
</evidence>
<dbReference type="AlphaFoldDB" id="A0A845REM7"/>
<dbReference type="Proteomes" id="UP000446348">
    <property type="component" value="Unassembled WGS sequence"/>
</dbReference>
<gene>
    <name evidence="9" type="ORF">D3Z39_03965</name>
</gene>
<feature type="region of interest" description="Disordered" evidence="5">
    <location>
        <begin position="362"/>
        <end position="388"/>
    </location>
</feature>
<dbReference type="OrthoDB" id="1858456at2"/>
<sequence>MNMKKVLCAMLAGATVLSMSAVSVFAATVGMRNAYDGDGEVSSKVPNGLGAWNGLLSSTLSIDPIRPGSTVYIPLYGNMNDALRASGGFLAYCEDITDTDYFKYSLKKDTNGKLIKNITVVDDKKLGDYDRAAYLKIEVADTTATSENKTTGTIEFKAKNDLSYYANKNNKPRSSGANSGTIPFNWTKNDTLSIKYTMWVSNETVGNDDNPDTGDGIVMKPDSNDTNVLIWGDDRAALEFESDDDASKFYAKLSTKSMGDIYTEYGDPADADLWFYDFVGSSTIPSTSRAWLTLGVPWDDNDDYTPDPDACYIYELNADGYLVDVTHKFSFSEDAREIPGWSIQTRTLGTYIISDTELDVDNSYVDPGETGNSNAPTTSTPDKNIPNTGSSDMVNVAVMAGVLSLAVAGAVAFRKAK</sequence>
<keyword evidence="6" id="KW-0472">Membrane</keyword>
<keyword evidence="6" id="KW-1133">Transmembrane helix</keyword>
<evidence type="ECO:0000256" key="1">
    <source>
        <dbReference type="ARBA" id="ARBA00022512"/>
    </source>
</evidence>
<name>A0A845REM7_9FIRM</name>
<keyword evidence="2" id="KW-0964">Secreted</keyword>
<feature type="chain" id="PRO_5032791258" evidence="7">
    <location>
        <begin position="27"/>
        <end position="417"/>
    </location>
</feature>
<evidence type="ECO:0000256" key="6">
    <source>
        <dbReference type="SAM" id="Phobius"/>
    </source>
</evidence>
<evidence type="ECO:0000256" key="4">
    <source>
        <dbReference type="ARBA" id="ARBA00023088"/>
    </source>
</evidence>
<comment type="caution">
    <text evidence="9">The sequence shown here is derived from an EMBL/GenBank/DDBJ whole genome shotgun (WGS) entry which is preliminary data.</text>
</comment>
<dbReference type="PROSITE" id="PS50847">
    <property type="entry name" value="GRAM_POS_ANCHORING"/>
    <property type="match status" value="1"/>
</dbReference>
<dbReference type="NCBIfam" id="TIGR01167">
    <property type="entry name" value="LPXTG_anchor"/>
    <property type="match status" value="1"/>
</dbReference>
<feature type="transmembrane region" description="Helical" evidence="6">
    <location>
        <begin position="393"/>
        <end position="413"/>
    </location>
</feature>